<evidence type="ECO:0000256" key="6">
    <source>
        <dbReference type="ARBA" id="ARBA00023040"/>
    </source>
</evidence>
<dbReference type="SUPFAM" id="SSF81321">
    <property type="entry name" value="Family A G protein-coupled receptor-like"/>
    <property type="match status" value="1"/>
</dbReference>
<keyword evidence="6" id="KW-0297">G-protein coupled receptor</keyword>
<feature type="transmembrane region" description="Helical" evidence="10">
    <location>
        <begin position="83"/>
        <end position="105"/>
    </location>
</feature>
<dbReference type="InterPro" id="IPR050402">
    <property type="entry name" value="OR51/52/56-like"/>
</dbReference>
<keyword evidence="5 10" id="KW-1133">Transmembrane helix</keyword>
<evidence type="ECO:0000256" key="4">
    <source>
        <dbReference type="ARBA" id="ARBA00022725"/>
    </source>
</evidence>
<comment type="caution">
    <text evidence="12">The sequence shown here is derived from an EMBL/GenBank/DDBJ whole genome shotgun (WGS) entry which is preliminary data.</text>
</comment>
<organism evidence="12 13">
    <name type="scientific">Saguinus oedipus</name>
    <name type="common">Cotton-top tamarin</name>
    <name type="synonym">Oedipomidas oedipus</name>
    <dbReference type="NCBI Taxonomy" id="9490"/>
    <lineage>
        <taxon>Eukaryota</taxon>
        <taxon>Metazoa</taxon>
        <taxon>Chordata</taxon>
        <taxon>Craniata</taxon>
        <taxon>Vertebrata</taxon>
        <taxon>Euteleostomi</taxon>
        <taxon>Mammalia</taxon>
        <taxon>Eutheria</taxon>
        <taxon>Euarchontoglires</taxon>
        <taxon>Primates</taxon>
        <taxon>Haplorrhini</taxon>
        <taxon>Platyrrhini</taxon>
        <taxon>Cebidae</taxon>
        <taxon>Callitrichinae</taxon>
        <taxon>Saguinus</taxon>
    </lineage>
</organism>
<dbReference type="PROSITE" id="PS00237">
    <property type="entry name" value="G_PROTEIN_RECEP_F1_1"/>
    <property type="match status" value="1"/>
</dbReference>
<name>A0ABQ9UVS1_SAGOE</name>
<evidence type="ECO:0000313" key="12">
    <source>
        <dbReference type="EMBL" id="KAK2100860.1"/>
    </source>
</evidence>
<dbReference type="InterPro" id="IPR017452">
    <property type="entry name" value="GPCR_Rhodpsn_7TM"/>
</dbReference>
<dbReference type="PANTHER" id="PTHR26450:SF29">
    <property type="entry name" value="OLFACTORY RECEPTOR FAMILY 51 SUBFAMILY AF MEMBER 1"/>
    <property type="match status" value="1"/>
</dbReference>
<comment type="subcellular location">
    <subcellularLocation>
        <location evidence="1">Membrane</location>
        <topology evidence="1">Multi-pass membrane protein</topology>
    </subcellularLocation>
</comment>
<evidence type="ECO:0000259" key="11">
    <source>
        <dbReference type="PROSITE" id="PS50262"/>
    </source>
</evidence>
<sequence>MYYFLSMLAATDLGLSASTLPTMLPIYLLGLGKVAVDLCLAQLFFIHTFSITESSVLLTMAFDRFVTISNPLRYATVFTSPQITGLGLAIVVHSVVLHILTPIMLKKLPYCRSRQLTHSYRLHPDVMKLACVDTASTVPMVSSRSSPH</sequence>
<evidence type="ECO:0000256" key="7">
    <source>
        <dbReference type="ARBA" id="ARBA00023136"/>
    </source>
</evidence>
<evidence type="ECO:0000256" key="8">
    <source>
        <dbReference type="ARBA" id="ARBA00023170"/>
    </source>
</evidence>
<feature type="domain" description="G-protein coupled receptors family 1 profile" evidence="11">
    <location>
        <begin position="1"/>
        <end position="148"/>
    </location>
</feature>
<dbReference type="EMBL" id="JASSZA010000010">
    <property type="protein sequence ID" value="KAK2100860.1"/>
    <property type="molecule type" value="Genomic_DNA"/>
</dbReference>
<keyword evidence="8" id="KW-0675">Receptor</keyword>
<dbReference type="PROSITE" id="PS50262">
    <property type="entry name" value="G_PROTEIN_RECEP_F1_2"/>
    <property type="match status" value="1"/>
</dbReference>
<feature type="transmembrane region" description="Helical" evidence="10">
    <location>
        <begin position="40"/>
        <end position="62"/>
    </location>
</feature>
<keyword evidence="2" id="KW-0716">Sensory transduction</keyword>
<dbReference type="PANTHER" id="PTHR26450">
    <property type="entry name" value="OLFACTORY RECEPTOR 56B1-RELATED"/>
    <property type="match status" value="1"/>
</dbReference>
<dbReference type="InterPro" id="IPR000276">
    <property type="entry name" value="GPCR_Rhodpsn"/>
</dbReference>
<evidence type="ECO:0000256" key="2">
    <source>
        <dbReference type="ARBA" id="ARBA00022606"/>
    </source>
</evidence>
<accession>A0ABQ9UVS1</accession>
<evidence type="ECO:0000256" key="3">
    <source>
        <dbReference type="ARBA" id="ARBA00022692"/>
    </source>
</evidence>
<keyword evidence="13" id="KW-1185">Reference proteome</keyword>
<evidence type="ECO:0000256" key="9">
    <source>
        <dbReference type="ARBA" id="ARBA00023224"/>
    </source>
</evidence>
<gene>
    <name evidence="12" type="ORF">P7K49_022208</name>
</gene>
<evidence type="ECO:0000256" key="1">
    <source>
        <dbReference type="ARBA" id="ARBA00004141"/>
    </source>
</evidence>
<evidence type="ECO:0000256" key="10">
    <source>
        <dbReference type="SAM" id="Phobius"/>
    </source>
</evidence>
<proteinExistence type="predicted"/>
<reference evidence="12 13" key="1">
    <citation type="submission" date="2023-05" db="EMBL/GenBank/DDBJ databases">
        <title>B98-5 Cell Line De Novo Hybrid Assembly: An Optical Mapping Approach.</title>
        <authorList>
            <person name="Kananen K."/>
            <person name="Auerbach J.A."/>
            <person name="Kautto E."/>
            <person name="Blachly J.S."/>
        </authorList>
    </citation>
    <scope>NUCLEOTIDE SEQUENCE [LARGE SCALE GENOMIC DNA]</scope>
    <source>
        <strain evidence="12">B95-8</strain>
        <tissue evidence="12">Cell line</tissue>
    </source>
</reference>
<dbReference type="InterPro" id="IPR000725">
    <property type="entry name" value="Olfact_rcpt"/>
</dbReference>
<keyword evidence="4" id="KW-0552">Olfaction</keyword>
<keyword evidence="3 10" id="KW-0812">Transmembrane</keyword>
<dbReference type="Proteomes" id="UP001266305">
    <property type="component" value="Unassembled WGS sequence"/>
</dbReference>
<dbReference type="Gene3D" id="1.20.1070.10">
    <property type="entry name" value="Rhodopsin 7-helix transmembrane proteins"/>
    <property type="match status" value="1"/>
</dbReference>
<evidence type="ECO:0000313" key="13">
    <source>
        <dbReference type="Proteomes" id="UP001266305"/>
    </source>
</evidence>
<keyword evidence="9" id="KW-0807">Transducer</keyword>
<keyword evidence="7 10" id="KW-0472">Membrane</keyword>
<protein>
    <recommendedName>
        <fullName evidence="11">G-protein coupled receptors family 1 profile domain-containing protein</fullName>
    </recommendedName>
</protein>
<dbReference type="Pfam" id="PF13853">
    <property type="entry name" value="7tm_4"/>
    <property type="match status" value="1"/>
</dbReference>
<evidence type="ECO:0000256" key="5">
    <source>
        <dbReference type="ARBA" id="ARBA00022989"/>
    </source>
</evidence>